<name>A0AAW0AFE3_9AGAR</name>
<reference evidence="1 2" key="1">
    <citation type="journal article" date="2024" name="J Genomics">
        <title>Draft genome sequencing and assembly of Favolaschia claudopus CIRM-BRFM 2984 isolated from oak limbs.</title>
        <authorList>
            <person name="Navarro D."/>
            <person name="Drula E."/>
            <person name="Chaduli D."/>
            <person name="Cazenave R."/>
            <person name="Ahrendt S."/>
            <person name="Wang J."/>
            <person name="Lipzen A."/>
            <person name="Daum C."/>
            <person name="Barry K."/>
            <person name="Grigoriev I.V."/>
            <person name="Favel A."/>
            <person name="Rosso M.N."/>
            <person name="Martin F."/>
        </authorList>
    </citation>
    <scope>NUCLEOTIDE SEQUENCE [LARGE SCALE GENOMIC DNA]</scope>
    <source>
        <strain evidence="1 2">CIRM-BRFM 2984</strain>
    </source>
</reference>
<sequence>LDGPSFRLSALPSVARQFRLLEYVHIGDEGSNDISSFIMHLTDPRTLDVPSLNLHCFQHITTFPNLTSLTIWRLFERAFPCSSETMFPALRELKLTTSDLDFAMNFMAVFKNSSLVLLSITALQNSTAMNVITLFNQIYSACVPSRLKSLCLYLRDDGEVVLSNQAMYAISFDIARSLLGYRNLRHLALLSPLGFELDDRLVSDMARAWPQIEALYVGGDLSHHLESFSYPTLRSLPSLSVNCPHLRTLWLAVDATAVPTAYDSDIIRKKPAAYEAIHSSGSDCSRVA</sequence>
<evidence type="ECO:0000313" key="1">
    <source>
        <dbReference type="EMBL" id="KAK7007521.1"/>
    </source>
</evidence>
<comment type="caution">
    <text evidence="1">The sequence shown here is derived from an EMBL/GenBank/DDBJ whole genome shotgun (WGS) entry which is preliminary data.</text>
</comment>
<accession>A0AAW0AFE3</accession>
<dbReference type="Proteomes" id="UP001362999">
    <property type="component" value="Unassembled WGS sequence"/>
</dbReference>
<gene>
    <name evidence="1" type="ORF">R3P38DRAFT_2553024</name>
</gene>
<feature type="non-terminal residue" evidence="1">
    <location>
        <position position="1"/>
    </location>
</feature>
<dbReference type="InterPro" id="IPR032675">
    <property type="entry name" value="LRR_dom_sf"/>
</dbReference>
<protein>
    <submittedName>
        <fullName evidence="1">Uncharacterized protein</fullName>
    </submittedName>
</protein>
<dbReference type="SUPFAM" id="SSF52058">
    <property type="entry name" value="L domain-like"/>
    <property type="match status" value="1"/>
</dbReference>
<dbReference type="AlphaFoldDB" id="A0AAW0AFE3"/>
<dbReference type="EMBL" id="JAWWNJ010000070">
    <property type="protein sequence ID" value="KAK7007521.1"/>
    <property type="molecule type" value="Genomic_DNA"/>
</dbReference>
<keyword evidence="2" id="KW-1185">Reference proteome</keyword>
<evidence type="ECO:0000313" key="2">
    <source>
        <dbReference type="Proteomes" id="UP001362999"/>
    </source>
</evidence>
<dbReference type="Gene3D" id="3.80.10.10">
    <property type="entry name" value="Ribonuclease Inhibitor"/>
    <property type="match status" value="1"/>
</dbReference>
<organism evidence="1 2">
    <name type="scientific">Favolaschia claudopus</name>
    <dbReference type="NCBI Taxonomy" id="2862362"/>
    <lineage>
        <taxon>Eukaryota</taxon>
        <taxon>Fungi</taxon>
        <taxon>Dikarya</taxon>
        <taxon>Basidiomycota</taxon>
        <taxon>Agaricomycotina</taxon>
        <taxon>Agaricomycetes</taxon>
        <taxon>Agaricomycetidae</taxon>
        <taxon>Agaricales</taxon>
        <taxon>Marasmiineae</taxon>
        <taxon>Mycenaceae</taxon>
        <taxon>Favolaschia</taxon>
    </lineage>
</organism>
<proteinExistence type="predicted"/>